<feature type="transmembrane region" description="Helical" evidence="1">
    <location>
        <begin position="15"/>
        <end position="32"/>
    </location>
</feature>
<feature type="transmembrane region" description="Helical" evidence="1">
    <location>
        <begin position="39"/>
        <end position="56"/>
    </location>
</feature>
<evidence type="ECO:0000313" key="2">
    <source>
        <dbReference type="EMBL" id="HAS8538389.1"/>
    </source>
</evidence>
<dbReference type="AlphaFoldDB" id="A0A8H9K787"/>
<dbReference type="Proteomes" id="UP000863257">
    <property type="component" value="Unassembled WGS sequence"/>
</dbReference>
<keyword evidence="1" id="KW-0812">Transmembrane</keyword>
<keyword evidence="1" id="KW-0472">Membrane</keyword>
<evidence type="ECO:0000256" key="1">
    <source>
        <dbReference type="SAM" id="Phobius"/>
    </source>
</evidence>
<protein>
    <recommendedName>
        <fullName evidence="3">Transmembrane protein</fullName>
    </recommendedName>
</protein>
<reference evidence="2" key="1">
    <citation type="journal article" date="2018" name="Genome Biol.">
        <title>SKESA: strategic k-mer extension for scrupulous assemblies.</title>
        <authorList>
            <person name="Souvorov A."/>
            <person name="Agarwala R."/>
            <person name="Lipman D.J."/>
        </authorList>
    </citation>
    <scope>NUCLEOTIDE SEQUENCE</scope>
    <source>
        <strain evidence="2">BCW_3452</strain>
    </source>
</reference>
<comment type="caution">
    <text evidence="2">The sequence shown here is derived from an EMBL/GenBank/DDBJ whole genome shotgun (WGS) entry which is preliminary data.</text>
</comment>
<gene>
    <name evidence="2" type="ORF">I7730_01065</name>
</gene>
<proteinExistence type="predicted"/>
<reference evidence="2" key="2">
    <citation type="submission" date="2019-01" db="EMBL/GenBank/DDBJ databases">
        <authorList>
            <consortium name="NCBI Pathogen Detection Project"/>
        </authorList>
    </citation>
    <scope>NUCLEOTIDE SEQUENCE</scope>
    <source>
        <strain evidence="2">BCW_3452</strain>
    </source>
</reference>
<evidence type="ECO:0008006" key="3">
    <source>
        <dbReference type="Google" id="ProtNLM"/>
    </source>
</evidence>
<name>A0A8H9K787_VIBVL</name>
<organism evidence="2">
    <name type="scientific">Vibrio vulnificus</name>
    <dbReference type="NCBI Taxonomy" id="672"/>
    <lineage>
        <taxon>Bacteria</taxon>
        <taxon>Pseudomonadati</taxon>
        <taxon>Pseudomonadota</taxon>
        <taxon>Gammaproteobacteria</taxon>
        <taxon>Vibrionales</taxon>
        <taxon>Vibrionaceae</taxon>
        <taxon>Vibrio</taxon>
    </lineage>
</organism>
<keyword evidence="1" id="KW-1133">Transmembrane helix</keyword>
<accession>A0A8H9K787</accession>
<dbReference type="EMBL" id="DACRBY010000001">
    <property type="protein sequence ID" value="HAS8538389.1"/>
    <property type="molecule type" value="Genomic_DNA"/>
</dbReference>
<sequence>MSNKQFNIRAMKLNLTYHLLAFLGLGFVMLLIKPEIRGEAFLLLVALGIGSFVAFAELKQESHYLLIKVLVASVTLLAVTEHSETIYMNLFQEKAFGFEDWLMGIGHFTSFAPNEGLQILQITSICFWAGTFALKKTS</sequence>